<dbReference type="EMBL" id="SMNA01000008">
    <property type="protein sequence ID" value="TDE90893.1"/>
    <property type="molecule type" value="Genomic_DNA"/>
</dbReference>
<protein>
    <recommendedName>
        <fullName evidence="5">Flp pilus-assembly TadG-like N-terminal domain-containing protein</fullName>
    </recommendedName>
</protein>
<feature type="compositionally biased region" description="Pro residues" evidence="1">
    <location>
        <begin position="9"/>
        <end position="22"/>
    </location>
</feature>
<feature type="region of interest" description="Disordered" evidence="1">
    <location>
        <begin position="1"/>
        <end position="22"/>
    </location>
</feature>
<accession>A0ABY2E0G7</accession>
<keyword evidence="2" id="KW-1133">Transmembrane helix</keyword>
<evidence type="ECO:0000313" key="4">
    <source>
        <dbReference type="Proteomes" id="UP000504882"/>
    </source>
</evidence>
<reference evidence="3 4" key="1">
    <citation type="submission" date="2019-03" db="EMBL/GenBank/DDBJ databases">
        <title>Genomic features of bacteria from cold environments.</title>
        <authorList>
            <person name="Shen L."/>
        </authorList>
    </citation>
    <scope>NUCLEOTIDE SEQUENCE [LARGE SCALE GENOMIC DNA]</scope>
    <source>
        <strain evidence="4">T3246-1</strain>
    </source>
</reference>
<evidence type="ECO:0000313" key="3">
    <source>
        <dbReference type="EMBL" id="TDE90893.1"/>
    </source>
</evidence>
<keyword evidence="2" id="KW-0472">Membrane</keyword>
<dbReference type="RefSeq" id="WP_133108958.1">
    <property type="nucleotide sequence ID" value="NZ_SMNA01000008.1"/>
</dbReference>
<evidence type="ECO:0000256" key="1">
    <source>
        <dbReference type="SAM" id="MobiDB-lite"/>
    </source>
</evidence>
<keyword evidence="2" id="KW-0812">Transmembrane</keyword>
<gene>
    <name evidence="3" type="ORF">EXU48_17485</name>
</gene>
<name>A0ABY2E0G7_9MICO</name>
<comment type="caution">
    <text evidence="3">The sequence shown here is derived from an EMBL/GenBank/DDBJ whole genome shotgun (WGS) entry which is preliminary data.</text>
</comment>
<proteinExistence type="predicted"/>
<evidence type="ECO:0000256" key="2">
    <source>
        <dbReference type="SAM" id="Phobius"/>
    </source>
</evidence>
<organism evidence="3 4">
    <name type="scientific">Occultella glacieicola</name>
    <dbReference type="NCBI Taxonomy" id="2518684"/>
    <lineage>
        <taxon>Bacteria</taxon>
        <taxon>Bacillati</taxon>
        <taxon>Actinomycetota</taxon>
        <taxon>Actinomycetes</taxon>
        <taxon>Micrococcales</taxon>
        <taxon>Ruaniaceae</taxon>
        <taxon>Occultella</taxon>
    </lineage>
</organism>
<evidence type="ECO:0008006" key="5">
    <source>
        <dbReference type="Google" id="ProtNLM"/>
    </source>
</evidence>
<feature type="transmembrane region" description="Helical" evidence="2">
    <location>
        <begin position="31"/>
        <end position="51"/>
    </location>
</feature>
<sequence length="375" mass="38309">MPDPHEPWHGPPPGLLQPAATPPRRPMRRGVLLAIIGSLVLVIALVVVLSVTSARRAEQRAAEEATASALAAEAAAQARADAAIAPVQGYLHALADGDAETALSFLTLTAGPSVLMTDEVLAASNAVAPITEIEVAPVVPEAALGTVDVRASYLLGDEQVEITLRVVGPASAEDTAEWEIVGGYGSLYIGDPLVAAGALVNGVPVTDMEVEVFLGAYELSVSDPMFTLGGTTVTTVSQDYDAADFDADVVLSDAGLATFRTLVGEAVGTCIASTTLAAGCGIDLPGTIQGTTVTEGTISRTLSAEAQATLDSLEADIDAYDPRIVSGEPIGTVHVEFDCSEDGQAGRCELIAGSAGHLGAPAVDFGADVPEVRWD</sequence>
<dbReference type="Proteomes" id="UP000504882">
    <property type="component" value="Unassembled WGS sequence"/>
</dbReference>
<keyword evidence="4" id="KW-1185">Reference proteome</keyword>